<evidence type="ECO:0000256" key="5">
    <source>
        <dbReference type="RuleBase" id="RU003888"/>
    </source>
</evidence>
<dbReference type="PROSITE" id="PS00475">
    <property type="entry name" value="RIBOSOMAL_L15"/>
    <property type="match status" value="1"/>
</dbReference>
<sequence length="139" mass="15033">MQLHELKPKNKRIAKQTRIGRGGKRGTTSGRGQKGQRARSGHRIRPAVRDLLQRLPKLRGYSNNPKSASFQVLNVGDLNRLAGSEISLKTLAEASLIRGKKPVKILGSGVIDRKMTVTGIVVSKTAKEKIEAAGGTVSE</sequence>
<dbReference type="HAMAP" id="MF_01341">
    <property type="entry name" value="Ribosomal_uL15"/>
    <property type="match status" value="1"/>
</dbReference>
<dbReference type="AlphaFoldDB" id="A0A2H0UMT1"/>
<keyword evidence="4" id="KW-0694">RNA-binding</keyword>
<comment type="caution">
    <text evidence="8">The sequence shown here is derived from an EMBL/GenBank/DDBJ whole genome shotgun (WGS) entry which is preliminary data.</text>
</comment>
<protein>
    <recommendedName>
        <fullName evidence="4">Large ribosomal subunit protein uL15</fullName>
    </recommendedName>
</protein>
<comment type="subunit">
    <text evidence="4">Part of the 50S ribosomal subunit.</text>
</comment>
<feature type="domain" description="Large ribosomal subunit protein uL15/eL18" evidence="7">
    <location>
        <begin position="73"/>
        <end position="137"/>
    </location>
</feature>
<keyword evidence="3 4" id="KW-0687">Ribonucleoprotein</keyword>
<evidence type="ECO:0000313" key="9">
    <source>
        <dbReference type="Proteomes" id="UP000229526"/>
    </source>
</evidence>
<dbReference type="InterPro" id="IPR005749">
    <property type="entry name" value="Ribosomal_uL15_bac-type"/>
</dbReference>
<dbReference type="Pfam" id="PF00828">
    <property type="entry name" value="Ribosomal_L27A"/>
    <property type="match status" value="1"/>
</dbReference>
<dbReference type="GO" id="GO:0003735">
    <property type="term" value="F:structural constituent of ribosome"/>
    <property type="evidence" value="ECO:0007669"/>
    <property type="project" value="InterPro"/>
</dbReference>
<dbReference type="SUPFAM" id="SSF52080">
    <property type="entry name" value="Ribosomal proteins L15p and L18e"/>
    <property type="match status" value="1"/>
</dbReference>
<dbReference type="GO" id="GO:0022625">
    <property type="term" value="C:cytosolic large ribosomal subunit"/>
    <property type="evidence" value="ECO:0007669"/>
    <property type="project" value="TreeGrafter"/>
</dbReference>
<dbReference type="GO" id="GO:0006412">
    <property type="term" value="P:translation"/>
    <property type="evidence" value="ECO:0007669"/>
    <property type="project" value="UniProtKB-UniRule"/>
</dbReference>
<feature type="region of interest" description="Disordered" evidence="6">
    <location>
        <begin position="1"/>
        <end position="43"/>
    </location>
</feature>
<dbReference type="NCBIfam" id="TIGR01071">
    <property type="entry name" value="rplO_bact"/>
    <property type="match status" value="1"/>
</dbReference>
<dbReference type="InterPro" id="IPR036227">
    <property type="entry name" value="Ribosomal_uL15/eL18_sf"/>
</dbReference>
<dbReference type="InterPro" id="IPR021131">
    <property type="entry name" value="Ribosomal_uL15/eL18"/>
</dbReference>
<gene>
    <name evidence="4 8" type="primary">rplO</name>
    <name evidence="8" type="ORF">COU11_02495</name>
</gene>
<dbReference type="PANTHER" id="PTHR12934:SF11">
    <property type="entry name" value="LARGE RIBOSOMAL SUBUNIT PROTEIN UL15M"/>
    <property type="match status" value="1"/>
</dbReference>
<organism evidence="8 9">
    <name type="scientific">Candidatus Harrisonbacteria bacterium CG10_big_fil_rev_8_21_14_0_10_49_15</name>
    <dbReference type="NCBI Taxonomy" id="1974587"/>
    <lineage>
        <taxon>Bacteria</taxon>
        <taxon>Candidatus Harrisoniibacteriota</taxon>
    </lineage>
</organism>
<proteinExistence type="inferred from homology"/>
<comment type="function">
    <text evidence="4">Binds to the 23S rRNA.</text>
</comment>
<name>A0A2H0UMT1_9BACT</name>
<dbReference type="GO" id="GO:0019843">
    <property type="term" value="F:rRNA binding"/>
    <property type="evidence" value="ECO:0007669"/>
    <property type="project" value="UniProtKB-UniRule"/>
</dbReference>
<dbReference type="PANTHER" id="PTHR12934">
    <property type="entry name" value="50S RIBOSOMAL PROTEIN L15"/>
    <property type="match status" value="1"/>
</dbReference>
<keyword evidence="4" id="KW-0699">rRNA-binding</keyword>
<dbReference type="Proteomes" id="UP000229526">
    <property type="component" value="Unassembled WGS sequence"/>
</dbReference>
<accession>A0A2H0UMT1</accession>
<feature type="compositionally biased region" description="Basic residues" evidence="6">
    <location>
        <begin position="34"/>
        <end position="43"/>
    </location>
</feature>
<evidence type="ECO:0000256" key="1">
    <source>
        <dbReference type="ARBA" id="ARBA00007320"/>
    </source>
</evidence>
<dbReference type="InterPro" id="IPR001196">
    <property type="entry name" value="Ribosomal_uL15_CS"/>
</dbReference>
<evidence type="ECO:0000256" key="3">
    <source>
        <dbReference type="ARBA" id="ARBA00023274"/>
    </source>
</evidence>
<dbReference type="EMBL" id="PFBD01000020">
    <property type="protein sequence ID" value="PIR87075.1"/>
    <property type="molecule type" value="Genomic_DNA"/>
</dbReference>
<evidence type="ECO:0000256" key="2">
    <source>
        <dbReference type="ARBA" id="ARBA00022980"/>
    </source>
</evidence>
<reference evidence="9" key="1">
    <citation type="submission" date="2017-09" db="EMBL/GenBank/DDBJ databases">
        <title>Depth-based differentiation of microbial function through sediment-hosted aquifers and enrichment of novel symbionts in the deep terrestrial subsurface.</title>
        <authorList>
            <person name="Probst A.J."/>
            <person name="Ladd B."/>
            <person name="Jarett J.K."/>
            <person name="Geller-Mcgrath D.E."/>
            <person name="Sieber C.M.K."/>
            <person name="Emerson J.B."/>
            <person name="Anantharaman K."/>
            <person name="Thomas B.C."/>
            <person name="Malmstrom R."/>
            <person name="Stieglmeier M."/>
            <person name="Klingl A."/>
            <person name="Woyke T."/>
            <person name="Ryan C.M."/>
            <person name="Banfield J.F."/>
        </authorList>
    </citation>
    <scope>NUCLEOTIDE SEQUENCE [LARGE SCALE GENOMIC DNA]</scope>
</reference>
<dbReference type="InterPro" id="IPR030878">
    <property type="entry name" value="Ribosomal_uL15"/>
</dbReference>
<evidence type="ECO:0000313" key="8">
    <source>
        <dbReference type="EMBL" id="PIR87075.1"/>
    </source>
</evidence>
<keyword evidence="2 4" id="KW-0689">Ribosomal protein</keyword>
<evidence type="ECO:0000256" key="6">
    <source>
        <dbReference type="SAM" id="MobiDB-lite"/>
    </source>
</evidence>
<evidence type="ECO:0000259" key="7">
    <source>
        <dbReference type="Pfam" id="PF00828"/>
    </source>
</evidence>
<comment type="similarity">
    <text evidence="1 4 5">Belongs to the universal ribosomal protein uL15 family.</text>
</comment>
<evidence type="ECO:0000256" key="4">
    <source>
        <dbReference type="HAMAP-Rule" id="MF_01341"/>
    </source>
</evidence>
<dbReference type="Gene3D" id="3.100.10.10">
    <property type="match status" value="1"/>
</dbReference>